<gene>
    <name evidence="2" type="ORF">EZV62_022959</name>
</gene>
<feature type="compositionally biased region" description="Basic and acidic residues" evidence="1">
    <location>
        <begin position="27"/>
        <end position="40"/>
    </location>
</feature>
<evidence type="ECO:0000313" key="2">
    <source>
        <dbReference type="EMBL" id="TXG50435.1"/>
    </source>
</evidence>
<comment type="caution">
    <text evidence="2">The sequence shown here is derived from an EMBL/GenBank/DDBJ whole genome shotgun (WGS) entry which is preliminary data.</text>
</comment>
<dbReference type="AlphaFoldDB" id="A0A5C7H0Z3"/>
<name>A0A5C7H0Z3_9ROSI</name>
<sequence>MELEASDLDKPEVGKKPDITEELEAVMPDKEPEVGKKPDITEEPEAMMPDKEPELGKKPDITEEPEAMMPDKEPELGKKPDITEEPEAMMPDKEPELGKKPDITEEPEAMIPNKEPEVFRPLLNITAEFSAEEFETTLITPKDILSDIHIIYIKGCRMGSSNCCFSWEIKVDQPVRGFAETVEKKAKSTTCELRILSSYHY</sequence>
<organism evidence="2 3">
    <name type="scientific">Acer yangbiense</name>
    <dbReference type="NCBI Taxonomy" id="1000413"/>
    <lineage>
        <taxon>Eukaryota</taxon>
        <taxon>Viridiplantae</taxon>
        <taxon>Streptophyta</taxon>
        <taxon>Embryophyta</taxon>
        <taxon>Tracheophyta</taxon>
        <taxon>Spermatophyta</taxon>
        <taxon>Magnoliopsida</taxon>
        <taxon>eudicotyledons</taxon>
        <taxon>Gunneridae</taxon>
        <taxon>Pentapetalae</taxon>
        <taxon>rosids</taxon>
        <taxon>malvids</taxon>
        <taxon>Sapindales</taxon>
        <taxon>Sapindaceae</taxon>
        <taxon>Hippocastanoideae</taxon>
        <taxon>Acereae</taxon>
        <taxon>Acer</taxon>
    </lineage>
</organism>
<feature type="compositionally biased region" description="Basic and acidic residues" evidence="1">
    <location>
        <begin position="7"/>
        <end position="19"/>
    </location>
</feature>
<accession>A0A5C7H0Z3</accession>
<dbReference type="Proteomes" id="UP000323000">
    <property type="component" value="Chromosome 11"/>
</dbReference>
<evidence type="ECO:0000256" key="1">
    <source>
        <dbReference type="SAM" id="MobiDB-lite"/>
    </source>
</evidence>
<feature type="compositionally biased region" description="Basic and acidic residues" evidence="1">
    <location>
        <begin position="48"/>
        <end position="61"/>
    </location>
</feature>
<feature type="compositionally biased region" description="Basic and acidic residues" evidence="1">
    <location>
        <begin position="90"/>
        <end position="100"/>
    </location>
</feature>
<protein>
    <submittedName>
        <fullName evidence="2">Uncharacterized protein</fullName>
    </submittedName>
</protein>
<evidence type="ECO:0000313" key="3">
    <source>
        <dbReference type="Proteomes" id="UP000323000"/>
    </source>
</evidence>
<feature type="region of interest" description="Disordered" evidence="1">
    <location>
        <begin position="1"/>
        <end position="100"/>
    </location>
</feature>
<dbReference type="EMBL" id="VAHF01000011">
    <property type="protein sequence ID" value="TXG50435.1"/>
    <property type="molecule type" value="Genomic_DNA"/>
</dbReference>
<feature type="compositionally biased region" description="Basic and acidic residues" evidence="1">
    <location>
        <begin position="69"/>
        <end position="82"/>
    </location>
</feature>
<reference evidence="3" key="1">
    <citation type="journal article" date="2019" name="Gigascience">
        <title>De novo genome assembly of the endangered Acer yangbiense, a plant species with extremely small populations endemic to Yunnan Province, China.</title>
        <authorList>
            <person name="Yang J."/>
            <person name="Wariss H.M."/>
            <person name="Tao L."/>
            <person name="Zhang R."/>
            <person name="Yun Q."/>
            <person name="Hollingsworth P."/>
            <person name="Dao Z."/>
            <person name="Luo G."/>
            <person name="Guo H."/>
            <person name="Ma Y."/>
            <person name="Sun W."/>
        </authorList>
    </citation>
    <scope>NUCLEOTIDE SEQUENCE [LARGE SCALE GENOMIC DNA]</scope>
    <source>
        <strain evidence="3">cv. Malutang</strain>
    </source>
</reference>
<proteinExistence type="predicted"/>
<keyword evidence="3" id="KW-1185">Reference proteome</keyword>